<dbReference type="PROSITE" id="PS50405">
    <property type="entry name" value="GST_CTER"/>
    <property type="match status" value="1"/>
</dbReference>
<reference evidence="8" key="1">
    <citation type="submission" date="2022-01" db="EMBL/GenBank/DDBJ databases">
        <authorList>
            <person name="King R."/>
        </authorList>
    </citation>
    <scope>NUCLEOTIDE SEQUENCE</scope>
</reference>
<accession>A0A9N9S6W8</accession>
<evidence type="ECO:0000256" key="5">
    <source>
        <dbReference type="ARBA" id="ARBA00047960"/>
    </source>
</evidence>
<dbReference type="InterPro" id="IPR004046">
    <property type="entry name" value="GST_C"/>
</dbReference>
<evidence type="ECO:0000256" key="3">
    <source>
        <dbReference type="ARBA" id="ARBA00022679"/>
    </source>
</evidence>
<dbReference type="SFLD" id="SFLDG00363">
    <property type="entry name" value="AMPS_(cytGST):_Alpha-__Mu-__Pi"/>
    <property type="match status" value="1"/>
</dbReference>
<gene>
    <name evidence="8" type="ORF">CHIRRI_LOCUS14853</name>
</gene>
<sequence>MPVYKLHYFNVTGLGEPIRFLFHYGGIEFEDIRYNSEDWPEIKKNMPFGQMPVLEVDGKKIVQSGAICRYLGKLVGLAGDNDFESMQIESVLDSFNDLRLKISAALYEENKEIQAAKRKTLVDETLPYYLGKLDEIAAENDGHLALKKLTWADLYIAAFQKYLNYAMKGDFDSFEGYPNLQKVVCNSLANEKIKKYVESRPETIC</sequence>
<evidence type="ECO:0000259" key="7">
    <source>
        <dbReference type="PROSITE" id="PS50405"/>
    </source>
</evidence>
<protein>
    <recommendedName>
        <fullName evidence="2">glutathione transferase</fullName>
        <ecNumber evidence="2">2.5.1.18</ecNumber>
    </recommendedName>
</protein>
<dbReference type="SFLD" id="SFLDS00019">
    <property type="entry name" value="Glutathione_Transferase_(cytos"/>
    <property type="match status" value="1"/>
</dbReference>
<dbReference type="GO" id="GO:0004364">
    <property type="term" value="F:glutathione transferase activity"/>
    <property type="evidence" value="ECO:0007669"/>
    <property type="project" value="UniProtKB-EC"/>
</dbReference>
<dbReference type="Gene3D" id="3.40.30.10">
    <property type="entry name" value="Glutaredoxin"/>
    <property type="match status" value="1"/>
</dbReference>
<dbReference type="EC" id="2.5.1.18" evidence="2"/>
<dbReference type="OrthoDB" id="414243at2759"/>
<dbReference type="FunFam" id="1.20.1050.10:FF:000030">
    <property type="entry name" value="Glutathione S-transferase S1"/>
    <property type="match status" value="1"/>
</dbReference>
<evidence type="ECO:0000256" key="1">
    <source>
        <dbReference type="ARBA" id="ARBA00011738"/>
    </source>
</evidence>
<dbReference type="GO" id="GO:0006749">
    <property type="term" value="P:glutathione metabolic process"/>
    <property type="evidence" value="ECO:0007669"/>
    <property type="project" value="TreeGrafter"/>
</dbReference>
<dbReference type="EMBL" id="OU895880">
    <property type="protein sequence ID" value="CAG9812048.1"/>
    <property type="molecule type" value="Genomic_DNA"/>
</dbReference>
<dbReference type="InterPro" id="IPR040079">
    <property type="entry name" value="Glutathione_S-Trfase"/>
</dbReference>
<keyword evidence="3" id="KW-0808">Transferase</keyword>
<name>A0A9N9S6W8_9DIPT</name>
<proteinExistence type="inferred from homology"/>
<dbReference type="CDD" id="cd03039">
    <property type="entry name" value="GST_N_Sigma_like"/>
    <property type="match status" value="1"/>
</dbReference>
<dbReference type="InterPro" id="IPR036282">
    <property type="entry name" value="Glutathione-S-Trfase_C_sf"/>
</dbReference>
<dbReference type="Pfam" id="PF02798">
    <property type="entry name" value="GST_N"/>
    <property type="match status" value="1"/>
</dbReference>
<organism evidence="8 9">
    <name type="scientific">Chironomus riparius</name>
    <dbReference type="NCBI Taxonomy" id="315576"/>
    <lineage>
        <taxon>Eukaryota</taxon>
        <taxon>Metazoa</taxon>
        <taxon>Ecdysozoa</taxon>
        <taxon>Arthropoda</taxon>
        <taxon>Hexapoda</taxon>
        <taxon>Insecta</taxon>
        <taxon>Pterygota</taxon>
        <taxon>Neoptera</taxon>
        <taxon>Endopterygota</taxon>
        <taxon>Diptera</taxon>
        <taxon>Nematocera</taxon>
        <taxon>Chironomoidea</taxon>
        <taxon>Chironomidae</taxon>
        <taxon>Chironominae</taxon>
        <taxon>Chironomus</taxon>
    </lineage>
</organism>
<comment type="similarity">
    <text evidence="4">Belongs to the GST superfamily. Sigma family.</text>
</comment>
<dbReference type="InterPro" id="IPR050213">
    <property type="entry name" value="GST_superfamily"/>
</dbReference>
<dbReference type="PANTHER" id="PTHR11571">
    <property type="entry name" value="GLUTATHIONE S-TRANSFERASE"/>
    <property type="match status" value="1"/>
</dbReference>
<dbReference type="CDD" id="cd03192">
    <property type="entry name" value="GST_C_Sigma_like"/>
    <property type="match status" value="1"/>
</dbReference>
<comment type="catalytic activity">
    <reaction evidence="5">
        <text>RX + glutathione = an S-substituted glutathione + a halide anion + H(+)</text>
        <dbReference type="Rhea" id="RHEA:16437"/>
        <dbReference type="ChEBI" id="CHEBI:15378"/>
        <dbReference type="ChEBI" id="CHEBI:16042"/>
        <dbReference type="ChEBI" id="CHEBI:17792"/>
        <dbReference type="ChEBI" id="CHEBI:57925"/>
        <dbReference type="ChEBI" id="CHEBI:90779"/>
        <dbReference type="EC" id="2.5.1.18"/>
    </reaction>
</comment>
<feature type="domain" description="GST C-terminal" evidence="7">
    <location>
        <begin position="81"/>
        <end position="205"/>
    </location>
</feature>
<dbReference type="Pfam" id="PF14497">
    <property type="entry name" value="GST_C_3"/>
    <property type="match status" value="1"/>
</dbReference>
<dbReference type="Gene3D" id="1.20.1050.10">
    <property type="match status" value="1"/>
</dbReference>
<feature type="domain" description="GST N-terminal" evidence="6">
    <location>
        <begin position="2"/>
        <end position="79"/>
    </location>
</feature>
<reference evidence="8" key="2">
    <citation type="submission" date="2022-10" db="EMBL/GenBank/DDBJ databases">
        <authorList>
            <consortium name="ENA_rothamsted_submissions"/>
            <consortium name="culmorum"/>
            <person name="King R."/>
        </authorList>
    </citation>
    <scope>NUCLEOTIDE SEQUENCE</scope>
</reference>
<dbReference type="PANTHER" id="PTHR11571:SF224">
    <property type="entry name" value="HEMATOPOIETIC PROSTAGLANDIN D SYNTHASE"/>
    <property type="match status" value="1"/>
</dbReference>
<dbReference type="SUPFAM" id="SSF52833">
    <property type="entry name" value="Thioredoxin-like"/>
    <property type="match status" value="1"/>
</dbReference>
<dbReference type="InterPro" id="IPR010987">
    <property type="entry name" value="Glutathione-S-Trfase_C-like"/>
</dbReference>
<evidence type="ECO:0000256" key="2">
    <source>
        <dbReference type="ARBA" id="ARBA00012452"/>
    </source>
</evidence>
<dbReference type="PROSITE" id="PS50404">
    <property type="entry name" value="GST_NTER"/>
    <property type="match status" value="1"/>
</dbReference>
<dbReference type="InterPro" id="IPR004045">
    <property type="entry name" value="Glutathione_S-Trfase_N"/>
</dbReference>
<dbReference type="InterPro" id="IPR036249">
    <property type="entry name" value="Thioredoxin-like_sf"/>
</dbReference>
<evidence type="ECO:0000313" key="8">
    <source>
        <dbReference type="EMBL" id="CAG9812048.1"/>
    </source>
</evidence>
<dbReference type="Proteomes" id="UP001153620">
    <property type="component" value="Chromosome 4"/>
</dbReference>
<dbReference type="GO" id="GO:0004602">
    <property type="term" value="F:glutathione peroxidase activity"/>
    <property type="evidence" value="ECO:0007669"/>
    <property type="project" value="UniProtKB-ARBA"/>
</dbReference>
<keyword evidence="9" id="KW-1185">Reference proteome</keyword>
<evidence type="ECO:0000256" key="4">
    <source>
        <dbReference type="ARBA" id="ARBA00038317"/>
    </source>
</evidence>
<evidence type="ECO:0000259" key="6">
    <source>
        <dbReference type="PROSITE" id="PS50404"/>
    </source>
</evidence>
<evidence type="ECO:0000313" key="9">
    <source>
        <dbReference type="Proteomes" id="UP001153620"/>
    </source>
</evidence>
<dbReference type="AlphaFoldDB" id="A0A9N9S6W8"/>
<dbReference type="FunFam" id="3.40.30.10:FF:000035">
    <property type="entry name" value="hematopoietic prostaglandin D synthase"/>
    <property type="match status" value="1"/>
</dbReference>
<comment type="subunit">
    <text evidence="1">Homodimer.</text>
</comment>
<dbReference type="SUPFAM" id="SSF47616">
    <property type="entry name" value="GST C-terminal domain-like"/>
    <property type="match status" value="1"/>
</dbReference>
<dbReference type="SFLD" id="SFLDG01205">
    <property type="entry name" value="AMPS.1"/>
    <property type="match status" value="1"/>
</dbReference>